<dbReference type="Pfam" id="PF03962">
    <property type="entry name" value="Mnd1"/>
    <property type="match status" value="1"/>
</dbReference>
<keyword evidence="3 6" id="KW-0175">Coiled coil</keyword>
<dbReference type="PIRSF" id="PIRSF026991">
    <property type="entry name" value="Mnd1"/>
    <property type="match status" value="1"/>
</dbReference>
<dbReference type="AlphaFoldDB" id="A0A1A6AG84"/>
<feature type="domain" description="Leucine zipper with capping helix" evidence="8">
    <location>
        <begin position="150"/>
        <end position="200"/>
    </location>
</feature>
<dbReference type="Pfam" id="PF18517">
    <property type="entry name" value="LZ3wCH"/>
    <property type="match status" value="1"/>
</dbReference>
<dbReference type="STRING" id="1296121.A0A1A6AG84"/>
<name>A0A1A6AG84_9TREE</name>
<comment type="subcellular location">
    <subcellularLocation>
        <location evidence="1 5">Nucleus</location>
    </subcellularLocation>
</comment>
<organism evidence="9">
    <name type="scientific">Kwoniella dejecticola CBS 10117</name>
    <dbReference type="NCBI Taxonomy" id="1296121"/>
    <lineage>
        <taxon>Eukaryota</taxon>
        <taxon>Fungi</taxon>
        <taxon>Dikarya</taxon>
        <taxon>Basidiomycota</taxon>
        <taxon>Agaricomycotina</taxon>
        <taxon>Tremellomycetes</taxon>
        <taxon>Tremellales</taxon>
        <taxon>Cryptococcaceae</taxon>
        <taxon>Kwoniella</taxon>
    </lineage>
</organism>
<accession>A0A1A6AG84</accession>
<dbReference type="OrthoDB" id="273345at2759"/>
<sequence>MSKRGLSLEEKKTKMLEIFHETAEFYSLKELEKIAPKTKGIVVQSVKEVLDDIVSDGLVQMDKIGTGNYFWSLPSAAGATKQALLAKNQKELEGINAKIEEMQAAIEDAEKGREDTPERRKLISKLDGLNENSSSLKKELSAFGAADPIKYDRKSKAIKTCKDSAVRWTDNTLMLLTYISNLGFDMEPLKASLGITDEWEDLQT</sequence>
<evidence type="ECO:0000256" key="3">
    <source>
        <dbReference type="ARBA" id="ARBA00023054"/>
    </source>
</evidence>
<feature type="coiled-coil region" evidence="6">
    <location>
        <begin position="85"/>
        <end position="139"/>
    </location>
</feature>
<evidence type="ECO:0000256" key="2">
    <source>
        <dbReference type="ARBA" id="ARBA00005981"/>
    </source>
</evidence>
<dbReference type="InterPro" id="IPR005647">
    <property type="entry name" value="Mnd1"/>
</dbReference>
<protein>
    <recommendedName>
        <fullName evidence="5">Meiotic nuclear division protein 1</fullName>
    </recommendedName>
</protein>
<evidence type="ECO:0000259" key="7">
    <source>
        <dbReference type="Pfam" id="PF03962"/>
    </source>
</evidence>
<dbReference type="GO" id="GO:0005634">
    <property type="term" value="C:nucleus"/>
    <property type="evidence" value="ECO:0007669"/>
    <property type="project" value="UniProtKB-SubCell"/>
</dbReference>
<reference evidence="9" key="1">
    <citation type="submission" date="2013-07" db="EMBL/GenBank/DDBJ databases">
        <title>The Genome Sequence of Cryptococcus dejecticola CBS10117.</title>
        <authorList>
            <consortium name="The Broad Institute Genome Sequencing Platform"/>
            <person name="Cuomo C."/>
            <person name="Litvintseva A."/>
            <person name="Chen Y."/>
            <person name="Heitman J."/>
            <person name="Sun S."/>
            <person name="Springer D."/>
            <person name="Dromer F."/>
            <person name="Young S.K."/>
            <person name="Zeng Q."/>
            <person name="Gargeya S."/>
            <person name="Fitzgerald M."/>
            <person name="Abouelleil A."/>
            <person name="Alvarado L."/>
            <person name="Berlin A.M."/>
            <person name="Chapman S.B."/>
            <person name="Dewar J."/>
            <person name="Goldberg J."/>
            <person name="Griggs A."/>
            <person name="Gujja S."/>
            <person name="Hansen M."/>
            <person name="Howarth C."/>
            <person name="Imamovic A."/>
            <person name="Larimer J."/>
            <person name="McCowan C."/>
            <person name="Murphy C."/>
            <person name="Pearson M."/>
            <person name="Priest M."/>
            <person name="Roberts A."/>
            <person name="Saif S."/>
            <person name="Shea T."/>
            <person name="Sykes S."/>
            <person name="Wortman J."/>
            <person name="Nusbaum C."/>
            <person name="Birren B."/>
        </authorList>
    </citation>
    <scope>NUCLEOTIDE SEQUENCE [LARGE SCALE GENOMIC DNA]</scope>
    <source>
        <strain evidence="9">CBS 10117</strain>
    </source>
</reference>
<evidence type="ECO:0000256" key="5">
    <source>
        <dbReference type="PIRNR" id="PIRNR026991"/>
    </source>
</evidence>
<comment type="function">
    <text evidence="5">Required for proper homologous chromosome pairing and efficient cross-over and intragenic recombination during meiosis.</text>
</comment>
<dbReference type="InterPro" id="IPR040661">
    <property type="entry name" value="LZ3wCH"/>
</dbReference>
<dbReference type="GO" id="GO:0003690">
    <property type="term" value="F:double-stranded DNA binding"/>
    <property type="evidence" value="ECO:0007669"/>
    <property type="project" value="InterPro"/>
</dbReference>
<gene>
    <name evidence="9" type="ORF">I303_00904</name>
</gene>
<dbReference type="InterPro" id="IPR040453">
    <property type="entry name" value="Mnd1_HTH"/>
</dbReference>
<dbReference type="VEuPathDB" id="FungiDB:I303_00904"/>
<evidence type="ECO:0000256" key="6">
    <source>
        <dbReference type="SAM" id="Coils"/>
    </source>
</evidence>
<dbReference type="EMBL" id="KI894027">
    <property type="protein sequence ID" value="OBR89082.1"/>
    <property type="molecule type" value="Genomic_DNA"/>
</dbReference>
<evidence type="ECO:0000256" key="1">
    <source>
        <dbReference type="ARBA" id="ARBA00004123"/>
    </source>
</evidence>
<comment type="similarity">
    <text evidence="2 5">Belongs to the MND1 family.</text>
</comment>
<evidence type="ECO:0000259" key="8">
    <source>
        <dbReference type="Pfam" id="PF18517"/>
    </source>
</evidence>
<evidence type="ECO:0000256" key="4">
    <source>
        <dbReference type="ARBA" id="ARBA00023242"/>
    </source>
</evidence>
<dbReference type="GO" id="GO:0007131">
    <property type="term" value="P:reciprocal meiotic recombination"/>
    <property type="evidence" value="ECO:0007669"/>
    <property type="project" value="InterPro"/>
</dbReference>
<keyword evidence="4 5" id="KW-0539">Nucleus</keyword>
<proteinExistence type="inferred from homology"/>
<feature type="domain" description="Mnd1 HTH" evidence="7">
    <location>
        <begin position="15"/>
        <end position="74"/>
    </location>
</feature>
<evidence type="ECO:0000313" key="9">
    <source>
        <dbReference type="EMBL" id="OBR89082.1"/>
    </source>
</evidence>